<evidence type="ECO:0000313" key="9">
    <source>
        <dbReference type="Proteomes" id="UP001167160"/>
    </source>
</evidence>
<keyword evidence="3 6" id="KW-0808">Transferase</keyword>
<evidence type="ECO:0000256" key="7">
    <source>
        <dbReference type="SAM" id="MobiDB-lite"/>
    </source>
</evidence>
<evidence type="ECO:0000256" key="1">
    <source>
        <dbReference type="ARBA" id="ARBA00001946"/>
    </source>
</evidence>
<evidence type="ECO:0000256" key="3">
    <source>
        <dbReference type="ARBA" id="ARBA00022679"/>
    </source>
</evidence>
<evidence type="ECO:0000256" key="4">
    <source>
        <dbReference type="ARBA" id="ARBA00022723"/>
    </source>
</evidence>
<comment type="similarity">
    <text evidence="2 6">Belongs to the FPP/GGPP synthase family.</text>
</comment>
<comment type="caution">
    <text evidence="8">The sequence shown here is derived from an EMBL/GenBank/DDBJ whole genome shotgun (WGS) entry which is preliminary data.</text>
</comment>
<evidence type="ECO:0000313" key="8">
    <source>
        <dbReference type="EMBL" id="MCM2580521.1"/>
    </source>
</evidence>
<dbReference type="InterPro" id="IPR000092">
    <property type="entry name" value="Polyprenyl_synt"/>
</dbReference>
<dbReference type="InterPro" id="IPR008949">
    <property type="entry name" value="Isoprenoid_synthase_dom_sf"/>
</dbReference>
<evidence type="ECO:0000256" key="6">
    <source>
        <dbReference type="RuleBase" id="RU004466"/>
    </source>
</evidence>
<dbReference type="Proteomes" id="UP001167160">
    <property type="component" value="Unassembled WGS sequence"/>
</dbReference>
<organism evidence="8 9">
    <name type="scientific">Streptomyces meridianus</name>
    <dbReference type="NCBI Taxonomy" id="2938945"/>
    <lineage>
        <taxon>Bacteria</taxon>
        <taxon>Bacillati</taxon>
        <taxon>Actinomycetota</taxon>
        <taxon>Actinomycetes</taxon>
        <taxon>Kitasatosporales</taxon>
        <taxon>Streptomycetaceae</taxon>
        <taxon>Streptomyces</taxon>
    </lineage>
</organism>
<dbReference type="PROSITE" id="PS00723">
    <property type="entry name" value="POLYPRENYL_SYNTHASE_1"/>
    <property type="match status" value="1"/>
</dbReference>
<proteinExistence type="inferred from homology"/>
<gene>
    <name evidence="8" type="ORF">M1E25_24835</name>
</gene>
<keyword evidence="5" id="KW-0460">Magnesium</keyword>
<feature type="compositionally biased region" description="Pro residues" evidence="7">
    <location>
        <begin position="371"/>
        <end position="380"/>
    </location>
</feature>
<dbReference type="EMBL" id="JAMQGM010000069">
    <property type="protein sequence ID" value="MCM2580521.1"/>
    <property type="molecule type" value="Genomic_DNA"/>
</dbReference>
<dbReference type="SUPFAM" id="SSF48576">
    <property type="entry name" value="Terpenoid synthases"/>
    <property type="match status" value="1"/>
</dbReference>
<dbReference type="RefSeq" id="WP_251419442.1">
    <property type="nucleotide sequence ID" value="NZ_JAMQGM010000069.1"/>
</dbReference>
<accession>A0ABT0XDC2</accession>
<feature type="region of interest" description="Disordered" evidence="7">
    <location>
        <begin position="366"/>
        <end position="388"/>
    </location>
</feature>
<dbReference type="InterPro" id="IPR033749">
    <property type="entry name" value="Polyprenyl_synt_CS"/>
</dbReference>
<keyword evidence="4" id="KW-0479">Metal-binding</keyword>
<name>A0ABT0XDC2_9ACTN</name>
<protein>
    <submittedName>
        <fullName evidence="8">Polyprenyl synthetase family protein</fullName>
    </submittedName>
</protein>
<evidence type="ECO:0000256" key="2">
    <source>
        <dbReference type="ARBA" id="ARBA00006706"/>
    </source>
</evidence>
<dbReference type="Gene3D" id="1.10.600.10">
    <property type="entry name" value="Farnesyl Diphosphate Synthase"/>
    <property type="match status" value="1"/>
</dbReference>
<dbReference type="Pfam" id="PF00348">
    <property type="entry name" value="polyprenyl_synt"/>
    <property type="match status" value="1"/>
</dbReference>
<dbReference type="CDD" id="cd00685">
    <property type="entry name" value="Trans_IPPS_HT"/>
    <property type="match status" value="1"/>
</dbReference>
<reference evidence="8" key="1">
    <citation type="journal article" date="2023" name="Int. J. Syst. Evol. Microbiol.">
        <title>Streptomyces meridianus sp. nov. isolated from brackish water of the Tagus estuary in Alcochete, Portugal.</title>
        <authorList>
            <person name="Santos J.D.N."/>
            <person name="Klimek D."/>
            <person name="Calusinska M."/>
            <person name="Lobo Da Cunha A."/>
            <person name="Catita J."/>
            <person name="Goncalves H."/>
            <person name="Gonzalez I."/>
            <person name="Reyes F."/>
            <person name="Lage O.M."/>
        </authorList>
    </citation>
    <scope>NUCLEOTIDE SEQUENCE</scope>
    <source>
        <strain evidence="8">MTZ3.1</strain>
    </source>
</reference>
<sequence>MDPAPHPAVPPEDEIRRSVEEVLSRYLDRRCAGASLMEEDFARELASAVRRFVLGGGKRLRSSFLWWGWRAFVPPRSADPDSAAVLQIAGALEILQACALIHDDVMDGARLRRGRTALHADFAQRHARAGMTGPPAAYGTSLAILAGDLALAWADDMFAEAPLAPGTRDRIRSPWRAMRTEMVAGQFLDLHAQATGSASPRTALRIAYLKSALYTVERPLALGAELAGAGPENIRALRAAGRCTGLAFQLRDDLLGVFGDSGHTGKPVGDDVREGKITYLVALALSLADGRRDNAAGEVLRAALGRPQLTAAQLTRFTEVLIDLGARAAVEQRIRRLAGRALRHLACAGVDAGTVAPLTALVLRAAGTPDGPEPPPPAPDPADRAGVR</sequence>
<dbReference type="PANTHER" id="PTHR12001">
    <property type="entry name" value="GERANYLGERANYL PYROPHOSPHATE SYNTHASE"/>
    <property type="match status" value="1"/>
</dbReference>
<dbReference type="SFLD" id="SFLDS00005">
    <property type="entry name" value="Isoprenoid_Synthase_Type_I"/>
    <property type="match status" value="1"/>
</dbReference>
<dbReference type="PANTHER" id="PTHR12001:SF85">
    <property type="entry name" value="SHORT CHAIN ISOPRENYL DIPHOSPHATE SYNTHASE"/>
    <property type="match status" value="1"/>
</dbReference>
<keyword evidence="9" id="KW-1185">Reference proteome</keyword>
<evidence type="ECO:0000256" key="5">
    <source>
        <dbReference type="ARBA" id="ARBA00022842"/>
    </source>
</evidence>
<comment type="cofactor">
    <cofactor evidence="1">
        <name>Mg(2+)</name>
        <dbReference type="ChEBI" id="CHEBI:18420"/>
    </cofactor>
</comment>